<accession>M2LMI0</accession>
<dbReference type="InterPro" id="IPR052953">
    <property type="entry name" value="Ser-rich/MCO-related"/>
</dbReference>
<evidence type="ECO:0000256" key="3">
    <source>
        <dbReference type="SAM" id="SignalP"/>
    </source>
</evidence>
<dbReference type="SUPFAM" id="SSF49503">
    <property type="entry name" value="Cupredoxins"/>
    <property type="match status" value="1"/>
</dbReference>
<feature type="region of interest" description="Disordered" evidence="1">
    <location>
        <begin position="265"/>
        <end position="311"/>
    </location>
</feature>
<feature type="chain" id="PRO_5004021044" description="Phytocyanin domain-containing protein" evidence="3">
    <location>
        <begin position="19"/>
        <end position="373"/>
    </location>
</feature>
<dbReference type="InterPro" id="IPR008972">
    <property type="entry name" value="Cupredoxin"/>
</dbReference>
<dbReference type="PANTHER" id="PTHR34883">
    <property type="entry name" value="SERINE-RICH PROTEIN, PUTATIVE-RELATED-RELATED"/>
    <property type="match status" value="1"/>
</dbReference>
<feature type="signal peptide" evidence="3">
    <location>
        <begin position="1"/>
        <end position="18"/>
    </location>
</feature>
<dbReference type="KEGG" id="bcom:BAUCODRAFT_157927"/>
<keyword evidence="2" id="KW-1133">Transmembrane helix</keyword>
<organism evidence="4 5">
    <name type="scientific">Baudoinia panamericana (strain UAMH 10762)</name>
    <name type="common">Angels' share fungus</name>
    <name type="synonym">Baudoinia compniacensis (strain UAMH 10762)</name>
    <dbReference type="NCBI Taxonomy" id="717646"/>
    <lineage>
        <taxon>Eukaryota</taxon>
        <taxon>Fungi</taxon>
        <taxon>Dikarya</taxon>
        <taxon>Ascomycota</taxon>
        <taxon>Pezizomycotina</taxon>
        <taxon>Dothideomycetes</taxon>
        <taxon>Dothideomycetidae</taxon>
        <taxon>Mycosphaerellales</taxon>
        <taxon>Teratosphaeriaceae</taxon>
        <taxon>Baudoinia</taxon>
    </lineage>
</organism>
<proteinExistence type="predicted"/>
<keyword evidence="2" id="KW-0812">Transmembrane</keyword>
<keyword evidence="2" id="KW-0472">Membrane</keyword>
<dbReference type="HOGENOM" id="CLU_043835_1_1_1"/>
<dbReference type="OrthoDB" id="2331100at2759"/>
<dbReference type="eggNOG" id="ENOG502S0EC">
    <property type="taxonomic scope" value="Eukaryota"/>
</dbReference>
<evidence type="ECO:0000256" key="2">
    <source>
        <dbReference type="SAM" id="Phobius"/>
    </source>
</evidence>
<dbReference type="PANTHER" id="PTHR34883:SF8">
    <property type="entry name" value="EXTRACELLULAR SERINE-RICH PROTEIN (AFU_ORTHOLOGUE AFUA_6G00670)"/>
    <property type="match status" value="1"/>
</dbReference>
<dbReference type="STRING" id="717646.M2LMI0"/>
<feature type="region of interest" description="Disordered" evidence="1">
    <location>
        <begin position="326"/>
        <end position="373"/>
    </location>
</feature>
<name>M2LMI0_BAUPA</name>
<dbReference type="GeneID" id="19109338"/>
<evidence type="ECO:0000313" key="4">
    <source>
        <dbReference type="EMBL" id="EMC95512.1"/>
    </source>
</evidence>
<feature type="region of interest" description="Disordered" evidence="1">
    <location>
        <begin position="196"/>
        <end position="219"/>
    </location>
</feature>
<dbReference type="AlphaFoldDB" id="M2LMI0"/>
<feature type="compositionally biased region" description="Polar residues" evidence="1">
    <location>
        <begin position="302"/>
        <end position="311"/>
    </location>
</feature>
<reference evidence="4 5" key="1">
    <citation type="journal article" date="2012" name="PLoS Pathog.">
        <title>Diverse lifestyles and strategies of plant pathogenesis encoded in the genomes of eighteen Dothideomycetes fungi.</title>
        <authorList>
            <person name="Ohm R.A."/>
            <person name="Feau N."/>
            <person name="Henrissat B."/>
            <person name="Schoch C.L."/>
            <person name="Horwitz B.A."/>
            <person name="Barry K.W."/>
            <person name="Condon B.J."/>
            <person name="Copeland A.C."/>
            <person name="Dhillon B."/>
            <person name="Glaser F."/>
            <person name="Hesse C.N."/>
            <person name="Kosti I."/>
            <person name="LaButti K."/>
            <person name="Lindquist E.A."/>
            <person name="Lucas S."/>
            <person name="Salamov A.A."/>
            <person name="Bradshaw R.E."/>
            <person name="Ciuffetti L."/>
            <person name="Hamelin R.C."/>
            <person name="Kema G.H.J."/>
            <person name="Lawrence C."/>
            <person name="Scott J.A."/>
            <person name="Spatafora J.W."/>
            <person name="Turgeon B.G."/>
            <person name="de Wit P.J.G.M."/>
            <person name="Zhong S."/>
            <person name="Goodwin S.B."/>
            <person name="Grigoriev I.V."/>
        </authorList>
    </citation>
    <scope>NUCLEOTIDE SEQUENCE [LARGE SCALE GENOMIC DNA]</scope>
    <source>
        <strain evidence="4 5">UAMH 10762</strain>
    </source>
</reference>
<protein>
    <recommendedName>
        <fullName evidence="6">Phytocyanin domain-containing protein</fullName>
    </recommendedName>
</protein>
<evidence type="ECO:0000313" key="5">
    <source>
        <dbReference type="Proteomes" id="UP000011761"/>
    </source>
</evidence>
<keyword evidence="3" id="KW-0732">Signal</keyword>
<dbReference type="CDD" id="cd00920">
    <property type="entry name" value="Cupredoxin"/>
    <property type="match status" value="1"/>
</dbReference>
<sequence length="373" mass="38925">MIQRVLVAWVAALGAVYAQETGANNASTPTATQGEITVHYVTVGKLQNQFQPNSILAVPGDIVSFQFWPGNHSVIEAAYGYPCIPIADVTGQTGFYSGWQPTNDTTGTQTVYNVTVNDTSPVFYYCGAPGSCIGWGMLGVINPTAQTPLDTQLELAKQANYMLEPGENLPIQAKNSLSSLAATATPFTLTVTATNSLEPTTTSSPPTSATATSSPTASAAPSAVTLSSGAIAGIAVGAAAVLALAAALFFFLGRNKGLKDELTRLRGNAPAGPQSPYPSTGGATYPTGNDGWRRHSGGQLPPYQQSPMAYKSSTTVSALGMSEVLDHRRSGPRLHSRFSETSELRGDGPPREETAVHEMGVSQSPGSPRSQWG</sequence>
<dbReference type="Gene3D" id="2.60.40.420">
    <property type="entry name" value="Cupredoxins - blue copper proteins"/>
    <property type="match status" value="1"/>
</dbReference>
<feature type="compositionally biased region" description="Polar residues" evidence="1">
    <location>
        <begin position="361"/>
        <end position="373"/>
    </location>
</feature>
<evidence type="ECO:0000256" key="1">
    <source>
        <dbReference type="SAM" id="MobiDB-lite"/>
    </source>
</evidence>
<feature type="transmembrane region" description="Helical" evidence="2">
    <location>
        <begin position="230"/>
        <end position="252"/>
    </location>
</feature>
<gene>
    <name evidence="4" type="ORF">BAUCODRAFT_157927</name>
</gene>
<dbReference type="OMA" id="GMERAYR"/>
<keyword evidence="5" id="KW-1185">Reference proteome</keyword>
<feature type="compositionally biased region" description="Basic and acidic residues" evidence="1">
    <location>
        <begin position="337"/>
        <end position="356"/>
    </location>
</feature>
<dbReference type="Proteomes" id="UP000011761">
    <property type="component" value="Unassembled WGS sequence"/>
</dbReference>
<evidence type="ECO:0008006" key="6">
    <source>
        <dbReference type="Google" id="ProtNLM"/>
    </source>
</evidence>
<dbReference type="EMBL" id="KB445557">
    <property type="protein sequence ID" value="EMC95512.1"/>
    <property type="molecule type" value="Genomic_DNA"/>
</dbReference>
<dbReference type="RefSeq" id="XP_007677946.1">
    <property type="nucleotide sequence ID" value="XM_007679756.1"/>
</dbReference>